<reference evidence="1 2" key="1">
    <citation type="submission" date="2015-06" db="EMBL/GenBank/DDBJ databases">
        <title>Investigation of pathophysiology for high-risk pregnancy and development of treatment modality based on it.</title>
        <authorList>
            <person name="Kim B.-C."/>
            <person name="Lim S."/>
        </authorList>
    </citation>
    <scope>NUCLEOTIDE SEQUENCE [LARGE SCALE GENOMIC DNA]</scope>
    <source>
        <strain evidence="1 2">AD1-86</strain>
    </source>
</reference>
<proteinExistence type="predicted"/>
<dbReference type="Proteomes" id="UP000092596">
    <property type="component" value="Chromosome"/>
</dbReference>
<sequence length="43" mass="4538">MLLNPSDMPKLGVPAPIPNAENIDIAALLNATRFHGQAREGAL</sequence>
<gene>
    <name evidence="1" type="ORF">DAD186_20320</name>
</gene>
<dbReference type="KEGG" id="dva:DAD186_20320"/>
<accession>A0A1B0ZL31</accession>
<evidence type="ECO:0000313" key="1">
    <source>
        <dbReference type="EMBL" id="ANP28582.1"/>
    </source>
</evidence>
<name>A0A1B0ZL31_9MICO</name>
<protein>
    <submittedName>
        <fullName evidence="1">Uncharacterized protein</fullName>
    </submittedName>
</protein>
<dbReference type="STRING" id="1630135.DAD186_20320"/>
<organism evidence="1 2">
    <name type="scientific">Dermabacter vaginalis</name>
    <dbReference type="NCBI Taxonomy" id="1630135"/>
    <lineage>
        <taxon>Bacteria</taxon>
        <taxon>Bacillati</taxon>
        <taxon>Actinomycetota</taxon>
        <taxon>Actinomycetes</taxon>
        <taxon>Micrococcales</taxon>
        <taxon>Dermabacteraceae</taxon>
        <taxon>Dermabacter</taxon>
    </lineage>
</organism>
<dbReference type="EMBL" id="CP012117">
    <property type="protein sequence ID" value="ANP28582.1"/>
    <property type="molecule type" value="Genomic_DNA"/>
</dbReference>
<evidence type="ECO:0000313" key="2">
    <source>
        <dbReference type="Proteomes" id="UP000092596"/>
    </source>
</evidence>
<dbReference type="AlphaFoldDB" id="A0A1B0ZL31"/>